<dbReference type="Proteomes" id="UP001275049">
    <property type="component" value="Unassembled WGS sequence"/>
</dbReference>
<evidence type="ECO:0000256" key="4">
    <source>
        <dbReference type="ARBA" id="ARBA00022670"/>
    </source>
</evidence>
<evidence type="ECO:0000313" key="17">
    <source>
        <dbReference type="EMBL" id="MDY5133779.1"/>
    </source>
</evidence>
<keyword evidence="10" id="KW-0511">Multifunctional enzyme</keyword>
<evidence type="ECO:0000256" key="1">
    <source>
        <dbReference type="ARBA" id="ARBA00007090"/>
    </source>
</evidence>
<comment type="similarity">
    <text evidence="1">In the C-terminal section; belongs to the transpeptidase family.</text>
</comment>
<sequence length="731" mass="79133">MSSSSSLKEATGRQIGTLLLALVVALFGGGTLLAGMALPFVGGAATLTNAFSQVMDDVPDNLGFTEPSEQSVLLAEDGSVLARFYAENRVNVTSDQISKHMKDAVIATEDRRFYEHHGIDVQGIVRALFSNSIDGGRSGGSSITQQYVKNALLEEGRVAHKELDIRKATEQTMARKINEARYSIAIEKTMSKDDILTGYLNLAQFGPSQYGVEIASQRYFSKSAKDLTVVEAATMAGITQNPSKWDPVRHPENNIKRRNFVLSRMLENGYITKKEHDDAVNTPLEAYMRVSEQSPGCGSAGISAYFCEYVVKDLLQDESWGKNREDRTAQLYRGGLIIHTTINTARQQQAYDAVVKNQPVDDPSQIQASLVSIEPSTGNVQAMVQNTRYGIPNETDKAMTQVNLNVSKKMGGGSGYQAGSSFKIFTLFEWLDSGFSAGELVQAAGGYMPKGSFRASCVPRTWNDWNVGNLGWGGGLRSVADLTKNSINGGYARMAQRLDLCNIVDKAKKMGVERGDGEDWSITPSLVLGSNNVTPISMASAVATLANDGKHCTINSYTKIEKNGKVIAKREPKCEQVVSQETARKTTQILRLVPTPGATGEKASLGGRPVAGKTGTANRDWHAWFVGYTPQLATAVWQGHMSGNISMLGSVIKGRYYSQVYGGLFPATIFSDFMIPTLRGQPPQAFPAPATSAYGGYRQQLQPRSHTPSSNSDGDSNTDSAPEAAQGEARD</sequence>
<evidence type="ECO:0000256" key="7">
    <source>
        <dbReference type="ARBA" id="ARBA00022801"/>
    </source>
</evidence>
<keyword evidence="8" id="KW-0133">Cell shape</keyword>
<evidence type="ECO:0000256" key="10">
    <source>
        <dbReference type="ARBA" id="ARBA00023268"/>
    </source>
</evidence>
<dbReference type="InterPro" id="IPR036950">
    <property type="entry name" value="PBP_transglycosylase"/>
</dbReference>
<comment type="catalytic activity">
    <reaction evidence="12">
        <text>Preferential cleavage: (Ac)2-L-Lys-D-Ala-|-D-Ala. Also transpeptidation of peptidyl-alanyl moieties that are N-acyl substituents of D-alanine.</text>
        <dbReference type="EC" id="3.4.16.4"/>
    </reaction>
</comment>
<dbReference type="EMBL" id="JAWNGC010000006">
    <property type="protein sequence ID" value="MDY5155186.1"/>
    <property type="molecule type" value="Genomic_DNA"/>
</dbReference>
<dbReference type="GO" id="GO:0006508">
    <property type="term" value="P:proteolysis"/>
    <property type="evidence" value="ECO:0007669"/>
    <property type="project" value="UniProtKB-KW"/>
</dbReference>
<dbReference type="PANTHER" id="PTHR32282:SF33">
    <property type="entry name" value="PEPTIDOGLYCAN GLYCOSYLTRANSFERASE"/>
    <property type="match status" value="1"/>
</dbReference>
<keyword evidence="7" id="KW-0378">Hydrolase</keyword>
<feature type="domain" description="Penicillin-binding protein transpeptidase" evidence="15">
    <location>
        <begin position="370"/>
        <end position="633"/>
    </location>
</feature>
<dbReference type="InterPro" id="IPR050396">
    <property type="entry name" value="Glycosyltr_51/Transpeptidase"/>
</dbReference>
<comment type="catalytic activity">
    <reaction evidence="13">
        <text>[GlcNAc-(1-&gt;4)-Mur2Ac(oyl-L-Ala-gamma-D-Glu-L-Lys-D-Ala-D-Ala)](n)-di-trans,octa-cis-undecaprenyl diphosphate + beta-D-GlcNAc-(1-&gt;4)-Mur2Ac(oyl-L-Ala-gamma-D-Glu-L-Lys-D-Ala-D-Ala)-di-trans,octa-cis-undecaprenyl diphosphate = [GlcNAc-(1-&gt;4)-Mur2Ac(oyl-L-Ala-gamma-D-Glu-L-Lys-D-Ala-D-Ala)](n+1)-di-trans,octa-cis-undecaprenyl diphosphate + di-trans,octa-cis-undecaprenyl diphosphate + H(+)</text>
        <dbReference type="Rhea" id="RHEA:23708"/>
        <dbReference type="Rhea" id="RHEA-COMP:9602"/>
        <dbReference type="Rhea" id="RHEA-COMP:9603"/>
        <dbReference type="ChEBI" id="CHEBI:15378"/>
        <dbReference type="ChEBI" id="CHEBI:58405"/>
        <dbReference type="ChEBI" id="CHEBI:60033"/>
        <dbReference type="ChEBI" id="CHEBI:78435"/>
        <dbReference type="EC" id="2.4.99.28"/>
    </reaction>
</comment>
<evidence type="ECO:0000313" key="20">
    <source>
        <dbReference type="Proteomes" id="UP001281731"/>
    </source>
</evidence>
<comment type="similarity">
    <text evidence="2">In the N-terminal section; belongs to the glycosyltransferase 51 family.</text>
</comment>
<dbReference type="InterPro" id="IPR001264">
    <property type="entry name" value="Glyco_trans_51"/>
</dbReference>
<dbReference type="GO" id="GO:0008658">
    <property type="term" value="F:penicillin binding"/>
    <property type="evidence" value="ECO:0007669"/>
    <property type="project" value="InterPro"/>
</dbReference>
<dbReference type="InterPro" id="IPR012338">
    <property type="entry name" value="Beta-lactam/transpept-like"/>
</dbReference>
<feature type="compositionally biased region" description="Polar residues" evidence="14">
    <location>
        <begin position="699"/>
        <end position="708"/>
    </location>
</feature>
<dbReference type="AlphaFoldDB" id="A0AAW9HZA4"/>
<evidence type="ECO:0000259" key="15">
    <source>
        <dbReference type="Pfam" id="PF00905"/>
    </source>
</evidence>
<protein>
    <submittedName>
        <fullName evidence="18">Transglycosylase domain-containing protein</fullName>
    </submittedName>
</protein>
<evidence type="ECO:0000256" key="3">
    <source>
        <dbReference type="ARBA" id="ARBA00022645"/>
    </source>
</evidence>
<accession>A0AAW9HZA4</accession>
<gene>
    <name evidence="18" type="ORF">R6G80_05530</name>
    <name evidence="17" type="ORF">R6G86_08555</name>
</gene>
<feature type="compositionally biased region" description="Low complexity" evidence="14">
    <location>
        <begin position="709"/>
        <end position="720"/>
    </location>
</feature>
<dbReference type="InterPro" id="IPR023346">
    <property type="entry name" value="Lysozyme-like_dom_sf"/>
</dbReference>
<evidence type="ECO:0000313" key="19">
    <source>
        <dbReference type="Proteomes" id="UP001275049"/>
    </source>
</evidence>
<dbReference type="Gene3D" id="3.40.710.10">
    <property type="entry name" value="DD-peptidase/beta-lactamase superfamily"/>
    <property type="match status" value="1"/>
</dbReference>
<evidence type="ECO:0000256" key="5">
    <source>
        <dbReference type="ARBA" id="ARBA00022676"/>
    </source>
</evidence>
<keyword evidence="6" id="KW-0808">Transferase</keyword>
<dbReference type="SUPFAM" id="SSF56601">
    <property type="entry name" value="beta-lactamase/transpeptidase-like"/>
    <property type="match status" value="1"/>
</dbReference>
<dbReference type="GO" id="GO:0008360">
    <property type="term" value="P:regulation of cell shape"/>
    <property type="evidence" value="ECO:0007669"/>
    <property type="project" value="UniProtKB-KW"/>
</dbReference>
<dbReference type="GO" id="GO:0071555">
    <property type="term" value="P:cell wall organization"/>
    <property type="evidence" value="ECO:0007669"/>
    <property type="project" value="UniProtKB-KW"/>
</dbReference>
<dbReference type="GO" id="GO:0009002">
    <property type="term" value="F:serine-type D-Ala-D-Ala carboxypeptidase activity"/>
    <property type="evidence" value="ECO:0007669"/>
    <property type="project" value="UniProtKB-EC"/>
</dbReference>
<dbReference type="FunFam" id="1.10.3810.10:FF:000001">
    <property type="entry name" value="Penicillin-binding protein 1A"/>
    <property type="match status" value="1"/>
</dbReference>
<evidence type="ECO:0000256" key="11">
    <source>
        <dbReference type="ARBA" id="ARBA00023316"/>
    </source>
</evidence>
<dbReference type="EMBL" id="JAWNGA010000020">
    <property type="protein sequence ID" value="MDY5133779.1"/>
    <property type="molecule type" value="Genomic_DNA"/>
</dbReference>
<dbReference type="Pfam" id="PF00905">
    <property type="entry name" value="Transpeptidase"/>
    <property type="match status" value="1"/>
</dbReference>
<dbReference type="Proteomes" id="UP001281731">
    <property type="component" value="Unassembled WGS sequence"/>
</dbReference>
<evidence type="ECO:0000313" key="18">
    <source>
        <dbReference type="EMBL" id="MDY5155186.1"/>
    </source>
</evidence>
<dbReference type="GO" id="GO:0009252">
    <property type="term" value="P:peptidoglycan biosynthetic process"/>
    <property type="evidence" value="ECO:0007669"/>
    <property type="project" value="UniProtKB-KW"/>
</dbReference>
<dbReference type="GO" id="GO:0008955">
    <property type="term" value="F:peptidoglycan glycosyltransferase activity"/>
    <property type="evidence" value="ECO:0007669"/>
    <property type="project" value="UniProtKB-EC"/>
</dbReference>
<dbReference type="PANTHER" id="PTHR32282">
    <property type="entry name" value="BINDING PROTEIN TRANSPEPTIDASE, PUTATIVE-RELATED"/>
    <property type="match status" value="1"/>
</dbReference>
<organism evidence="18 20">
    <name type="scientific">Actinotignum urinale</name>
    <dbReference type="NCBI Taxonomy" id="190146"/>
    <lineage>
        <taxon>Bacteria</taxon>
        <taxon>Bacillati</taxon>
        <taxon>Actinomycetota</taxon>
        <taxon>Actinomycetes</taxon>
        <taxon>Actinomycetales</taxon>
        <taxon>Actinomycetaceae</taxon>
        <taxon>Actinotignum</taxon>
    </lineage>
</organism>
<name>A0AAW9HZA4_9ACTO</name>
<proteinExistence type="inferred from homology"/>
<evidence type="ECO:0000256" key="13">
    <source>
        <dbReference type="ARBA" id="ARBA00049902"/>
    </source>
</evidence>
<feature type="domain" description="Glycosyl transferase family 51" evidence="16">
    <location>
        <begin position="78"/>
        <end position="265"/>
    </location>
</feature>
<evidence type="ECO:0000256" key="8">
    <source>
        <dbReference type="ARBA" id="ARBA00022960"/>
    </source>
</evidence>
<feature type="region of interest" description="Disordered" evidence="14">
    <location>
        <begin position="684"/>
        <end position="731"/>
    </location>
</feature>
<keyword evidence="5" id="KW-0328">Glycosyltransferase</keyword>
<evidence type="ECO:0000256" key="14">
    <source>
        <dbReference type="SAM" id="MobiDB-lite"/>
    </source>
</evidence>
<evidence type="ECO:0000256" key="2">
    <source>
        <dbReference type="ARBA" id="ARBA00007739"/>
    </source>
</evidence>
<keyword evidence="11" id="KW-0961">Cell wall biogenesis/degradation</keyword>
<evidence type="ECO:0000259" key="16">
    <source>
        <dbReference type="Pfam" id="PF00912"/>
    </source>
</evidence>
<keyword evidence="9" id="KW-0573">Peptidoglycan synthesis</keyword>
<evidence type="ECO:0000256" key="9">
    <source>
        <dbReference type="ARBA" id="ARBA00022984"/>
    </source>
</evidence>
<comment type="caution">
    <text evidence="18">The sequence shown here is derived from an EMBL/GenBank/DDBJ whole genome shotgun (WGS) entry which is preliminary data.</text>
</comment>
<keyword evidence="19" id="KW-1185">Reference proteome</keyword>
<dbReference type="SUPFAM" id="SSF53955">
    <property type="entry name" value="Lysozyme-like"/>
    <property type="match status" value="1"/>
</dbReference>
<dbReference type="InterPro" id="IPR001460">
    <property type="entry name" value="PCN-bd_Tpept"/>
</dbReference>
<dbReference type="Pfam" id="PF00912">
    <property type="entry name" value="Transgly"/>
    <property type="match status" value="1"/>
</dbReference>
<keyword evidence="4" id="KW-0645">Protease</keyword>
<evidence type="ECO:0000256" key="6">
    <source>
        <dbReference type="ARBA" id="ARBA00022679"/>
    </source>
</evidence>
<keyword evidence="3" id="KW-0121">Carboxypeptidase</keyword>
<dbReference type="RefSeq" id="WP_022866479.1">
    <property type="nucleotide sequence ID" value="NZ_CAMYCL010000005.1"/>
</dbReference>
<dbReference type="GO" id="GO:0030288">
    <property type="term" value="C:outer membrane-bounded periplasmic space"/>
    <property type="evidence" value="ECO:0007669"/>
    <property type="project" value="TreeGrafter"/>
</dbReference>
<reference evidence="18 19" key="1">
    <citation type="submission" date="2023-10" db="EMBL/GenBank/DDBJ databases">
        <title>Whole Genome based description of the genera Actinobaculum and Actinotignum reveals a complex phylogenetic relationship within the species included in the genus Actinotignum.</title>
        <authorList>
            <person name="Jensen C.S."/>
            <person name="Dargis R."/>
            <person name="Kemp M."/>
            <person name="Christensen J.J."/>
        </authorList>
    </citation>
    <scope>NUCLEOTIDE SEQUENCE</scope>
    <source>
        <strain evidence="18">SLA_B511</strain>
        <strain evidence="17 19">SLA_B974</strain>
    </source>
</reference>
<dbReference type="Gene3D" id="1.10.3810.10">
    <property type="entry name" value="Biosynthetic peptidoglycan transglycosylase-like"/>
    <property type="match status" value="1"/>
</dbReference>
<evidence type="ECO:0000256" key="12">
    <source>
        <dbReference type="ARBA" id="ARBA00034000"/>
    </source>
</evidence>